<reference evidence="5" key="1">
    <citation type="submission" date="2022-11" db="UniProtKB">
        <authorList>
            <consortium name="WormBaseParasite"/>
        </authorList>
    </citation>
    <scope>IDENTIFICATION</scope>
</reference>
<dbReference type="GO" id="GO:0005509">
    <property type="term" value="F:calcium ion binding"/>
    <property type="evidence" value="ECO:0007669"/>
    <property type="project" value="InterPro"/>
</dbReference>
<dbReference type="AlphaFoldDB" id="A0A914E4L6"/>
<feature type="signal peptide" evidence="2">
    <location>
        <begin position="1"/>
        <end position="25"/>
    </location>
</feature>
<keyword evidence="4" id="KW-1185">Reference proteome</keyword>
<dbReference type="SUPFAM" id="SSF47473">
    <property type="entry name" value="EF-hand"/>
    <property type="match status" value="1"/>
</dbReference>
<sequence length="167" mass="19663">MHEMICRFFGQLACFLVLFSVIVVAQRQSVVQADITPIPMDDLNPHLTEFRRIDSNKDEFITFSEYLLSDRPYIETQSRQFHDLDLNDDGKVAREEFEQFYRNRDEEHRQHRLHADVFFKQFGTGLFDDGNSPPIMFNLPQQLFHLTASNERPIMKPTPLPKLQSTT</sequence>
<dbReference type="Proteomes" id="UP000887540">
    <property type="component" value="Unplaced"/>
</dbReference>
<name>A0A914E4L6_9BILA</name>
<evidence type="ECO:0000313" key="5">
    <source>
        <dbReference type="WBParaSite" id="ACRNAN_scaffold5714.g25266.t1"/>
    </source>
</evidence>
<feature type="chain" id="PRO_5037263408" evidence="2">
    <location>
        <begin position="26"/>
        <end position="167"/>
    </location>
</feature>
<organism evidence="4 5">
    <name type="scientific">Acrobeloides nanus</name>
    <dbReference type="NCBI Taxonomy" id="290746"/>
    <lineage>
        <taxon>Eukaryota</taxon>
        <taxon>Metazoa</taxon>
        <taxon>Ecdysozoa</taxon>
        <taxon>Nematoda</taxon>
        <taxon>Chromadorea</taxon>
        <taxon>Rhabditida</taxon>
        <taxon>Tylenchina</taxon>
        <taxon>Cephalobomorpha</taxon>
        <taxon>Cephaloboidea</taxon>
        <taxon>Cephalobidae</taxon>
        <taxon>Acrobeloides</taxon>
    </lineage>
</organism>
<accession>A0A914E4L6</accession>
<dbReference type="PROSITE" id="PS00018">
    <property type="entry name" value="EF_HAND_1"/>
    <property type="match status" value="1"/>
</dbReference>
<feature type="domain" description="EF-hand" evidence="3">
    <location>
        <begin position="72"/>
        <end position="107"/>
    </location>
</feature>
<protein>
    <submittedName>
        <fullName evidence="5">EF-hand domain-containing protein</fullName>
    </submittedName>
</protein>
<keyword evidence="2" id="KW-0732">Signal</keyword>
<dbReference type="WBParaSite" id="ACRNAN_scaffold5714.g25266.t1">
    <property type="protein sequence ID" value="ACRNAN_scaffold5714.g25266.t1"/>
    <property type="gene ID" value="ACRNAN_scaffold5714.g25266"/>
</dbReference>
<dbReference type="Pfam" id="PF13202">
    <property type="entry name" value="EF-hand_5"/>
    <property type="match status" value="1"/>
</dbReference>
<evidence type="ECO:0000256" key="2">
    <source>
        <dbReference type="SAM" id="SignalP"/>
    </source>
</evidence>
<evidence type="ECO:0000313" key="4">
    <source>
        <dbReference type="Proteomes" id="UP000887540"/>
    </source>
</evidence>
<evidence type="ECO:0000259" key="3">
    <source>
        <dbReference type="PROSITE" id="PS50222"/>
    </source>
</evidence>
<evidence type="ECO:0000256" key="1">
    <source>
        <dbReference type="ARBA" id="ARBA00022837"/>
    </source>
</evidence>
<dbReference type="InterPro" id="IPR018247">
    <property type="entry name" value="EF_Hand_1_Ca_BS"/>
</dbReference>
<dbReference type="Gene3D" id="1.10.238.10">
    <property type="entry name" value="EF-hand"/>
    <property type="match status" value="1"/>
</dbReference>
<proteinExistence type="predicted"/>
<keyword evidence="1" id="KW-0106">Calcium</keyword>
<dbReference type="PROSITE" id="PS50222">
    <property type="entry name" value="EF_HAND_2"/>
    <property type="match status" value="1"/>
</dbReference>
<dbReference type="InterPro" id="IPR002048">
    <property type="entry name" value="EF_hand_dom"/>
</dbReference>
<dbReference type="InterPro" id="IPR011992">
    <property type="entry name" value="EF-hand-dom_pair"/>
</dbReference>